<organism evidence="1 2">
    <name type="scientific">Polyplax serrata</name>
    <name type="common">Common mouse louse</name>
    <dbReference type="NCBI Taxonomy" id="468196"/>
    <lineage>
        <taxon>Eukaryota</taxon>
        <taxon>Metazoa</taxon>
        <taxon>Ecdysozoa</taxon>
        <taxon>Arthropoda</taxon>
        <taxon>Hexapoda</taxon>
        <taxon>Insecta</taxon>
        <taxon>Pterygota</taxon>
        <taxon>Neoptera</taxon>
        <taxon>Paraneoptera</taxon>
        <taxon>Psocodea</taxon>
        <taxon>Troctomorpha</taxon>
        <taxon>Phthiraptera</taxon>
        <taxon>Anoplura</taxon>
        <taxon>Polyplacidae</taxon>
        <taxon>Polyplax</taxon>
    </lineage>
</organism>
<comment type="caution">
    <text evidence="1">The sequence shown here is derived from an EMBL/GenBank/DDBJ whole genome shotgun (WGS) entry which is preliminary data.</text>
</comment>
<dbReference type="EMBL" id="JAWJWF010000045">
    <property type="protein sequence ID" value="KAK6626486.1"/>
    <property type="molecule type" value="Genomic_DNA"/>
</dbReference>
<gene>
    <name evidence="1" type="ORF">RUM44_008959</name>
</gene>
<evidence type="ECO:0000313" key="2">
    <source>
        <dbReference type="Proteomes" id="UP001359485"/>
    </source>
</evidence>
<proteinExistence type="predicted"/>
<reference evidence="1 2" key="1">
    <citation type="submission" date="2023-09" db="EMBL/GenBank/DDBJ databases">
        <title>Genomes of two closely related lineages of the louse Polyplax serrata with different host specificities.</title>
        <authorList>
            <person name="Martinu J."/>
            <person name="Tarabai H."/>
            <person name="Stefka J."/>
            <person name="Hypsa V."/>
        </authorList>
    </citation>
    <scope>NUCLEOTIDE SEQUENCE [LARGE SCALE GENOMIC DNA]</scope>
    <source>
        <strain evidence="1">98ZLc_SE</strain>
    </source>
</reference>
<evidence type="ECO:0000313" key="1">
    <source>
        <dbReference type="EMBL" id="KAK6626486.1"/>
    </source>
</evidence>
<protein>
    <submittedName>
        <fullName evidence="1">Uncharacterized protein</fullName>
    </submittedName>
</protein>
<dbReference type="Proteomes" id="UP001359485">
    <property type="component" value="Unassembled WGS sequence"/>
</dbReference>
<sequence>MNSDVEESRVECGNLLISKSFNWFKQIGVQGKMTLTTLKDGMMYPKKSLTTRQERIIPGHLLRNANNLLQPPYRKASASQTTSCACCSASSSLALLSLSPTAVSIYLTSPTTLEWQQNLLETSS</sequence>
<accession>A0ABR1ARD0</accession>
<keyword evidence="2" id="KW-1185">Reference proteome</keyword>
<name>A0ABR1ARD0_POLSC</name>